<feature type="region of interest" description="Disordered" evidence="1">
    <location>
        <begin position="1"/>
        <end position="28"/>
    </location>
</feature>
<sequence length="124" mass="12879">MTQSAKSISKTPAVKSVSKAPASKGAEQVAQAAREGWLEEALRKTPSISAAALPLGYAGVQMARGKKISKGQAGILGGTAVALPVIVSRLRKGKGLAGTALLSVPSYMLGSMLAKDLQKRWYEK</sequence>
<comment type="caution">
    <text evidence="2">The sequence shown here is derived from an EMBL/GenBank/DDBJ whole genome shotgun (WGS) entry which is preliminary data.</text>
</comment>
<gene>
    <name evidence="2" type="ORF">ENV35_03780</name>
</gene>
<evidence type="ECO:0000256" key="1">
    <source>
        <dbReference type="SAM" id="MobiDB-lite"/>
    </source>
</evidence>
<proteinExistence type="predicted"/>
<protein>
    <submittedName>
        <fullName evidence="2">Uncharacterized protein</fullName>
    </submittedName>
</protein>
<accession>A0A7C3SN49</accession>
<name>A0A7C3SN49_9BACT</name>
<evidence type="ECO:0000313" key="2">
    <source>
        <dbReference type="EMBL" id="HGB30978.1"/>
    </source>
</evidence>
<dbReference type="EMBL" id="DTGA01000091">
    <property type="protein sequence ID" value="HGB30978.1"/>
    <property type="molecule type" value="Genomic_DNA"/>
</dbReference>
<organism evidence="2">
    <name type="scientific">Dictyoglomus turgidum</name>
    <dbReference type="NCBI Taxonomy" id="513050"/>
    <lineage>
        <taxon>Bacteria</taxon>
        <taxon>Pseudomonadati</taxon>
        <taxon>Dictyoglomota</taxon>
        <taxon>Dictyoglomia</taxon>
        <taxon>Dictyoglomales</taxon>
        <taxon>Dictyoglomaceae</taxon>
        <taxon>Dictyoglomus</taxon>
    </lineage>
</organism>
<reference evidence="2" key="1">
    <citation type="journal article" date="2020" name="mSystems">
        <title>Genome- and Community-Level Interaction Insights into Carbon Utilization and Element Cycling Functions of Hydrothermarchaeota in Hydrothermal Sediment.</title>
        <authorList>
            <person name="Zhou Z."/>
            <person name="Liu Y."/>
            <person name="Xu W."/>
            <person name="Pan J."/>
            <person name="Luo Z.H."/>
            <person name="Li M."/>
        </authorList>
    </citation>
    <scope>NUCLEOTIDE SEQUENCE [LARGE SCALE GENOMIC DNA]</scope>
    <source>
        <strain evidence="2">SpSt-751</strain>
    </source>
</reference>
<feature type="compositionally biased region" description="Polar residues" evidence="1">
    <location>
        <begin position="1"/>
        <end position="10"/>
    </location>
</feature>
<dbReference type="AlphaFoldDB" id="A0A7C3SN49"/>